<dbReference type="Pfam" id="PF00773">
    <property type="entry name" value="RNB"/>
    <property type="match status" value="1"/>
</dbReference>
<dbReference type="RefSeq" id="WP_146819075.1">
    <property type="nucleotide sequence ID" value="NZ_BJYK01000001.1"/>
</dbReference>
<feature type="domain" description="RNB" evidence="1">
    <location>
        <begin position="51"/>
        <end position="369"/>
    </location>
</feature>
<dbReference type="EMBL" id="BJYK01000001">
    <property type="protein sequence ID" value="GEN78921.1"/>
    <property type="molecule type" value="Genomic_DNA"/>
</dbReference>
<protein>
    <submittedName>
        <fullName evidence="2">Ribonuclease R</fullName>
    </submittedName>
</protein>
<dbReference type="GO" id="GO:0003723">
    <property type="term" value="F:RNA binding"/>
    <property type="evidence" value="ECO:0007669"/>
    <property type="project" value="InterPro"/>
</dbReference>
<proteinExistence type="predicted"/>
<sequence length="484" mass="51160">MPTPRRRLQADGALRRAFAAIRAEHELPAEFTAAQRSAAAAAARAPRVRDHADLTDVPFVTVDPPGAMDLDQAMHLARTPSGYRVRYAIADVAAFVAPGGELDRAAHERVLTVYCPDLRVPLHPPELSEGAASLLPGEVRPALVWDLLLDHDGEVTRTDVVRALVRSRARLAYPDLQRAVDVGEDTPLAALLPEIGALRATLERARGGVSLARPEQEVREVPGGGFELEFRGALPVEDHNAQISLMTGMAAARLMLDAGVGVLRTLPVATTDDVTRLRRQALALGVAWPRGWSYGQVLAGVDASRPADAAFLAAATSLFRGAAWAPFEGAPPQNPVHGAIAAPYAHVTAPLRRLVDRYGLEIAVAAAAGREPPAWVLERLDGLGEVMAAGARRANAVDRACTDAVEAAVLAGHVGEVFAGVALDARTVQITDPAVVARTVDDDLPAGRAVRVRLEAADLAARTVTLRRVRHGRRAPSGAADGAS</sequence>
<dbReference type="AlphaFoldDB" id="A0A511YUP8"/>
<evidence type="ECO:0000313" key="3">
    <source>
        <dbReference type="Proteomes" id="UP000321484"/>
    </source>
</evidence>
<dbReference type="GO" id="GO:0005829">
    <property type="term" value="C:cytosol"/>
    <property type="evidence" value="ECO:0007669"/>
    <property type="project" value="TreeGrafter"/>
</dbReference>
<dbReference type="SMART" id="SM00955">
    <property type="entry name" value="RNB"/>
    <property type="match status" value="1"/>
</dbReference>
<keyword evidence="3" id="KW-1185">Reference proteome</keyword>
<reference evidence="2 3" key="1">
    <citation type="submission" date="2019-07" db="EMBL/GenBank/DDBJ databases">
        <title>Whole genome shotgun sequence of Actinotalea fermentans NBRC 105374.</title>
        <authorList>
            <person name="Hosoyama A."/>
            <person name="Uohara A."/>
            <person name="Ohji S."/>
            <person name="Ichikawa N."/>
        </authorList>
    </citation>
    <scope>NUCLEOTIDE SEQUENCE [LARGE SCALE GENOMIC DNA]</scope>
    <source>
        <strain evidence="2 3">NBRC 105374</strain>
    </source>
</reference>
<evidence type="ECO:0000313" key="2">
    <source>
        <dbReference type="EMBL" id="GEN78921.1"/>
    </source>
</evidence>
<dbReference type="GO" id="GO:0004540">
    <property type="term" value="F:RNA nuclease activity"/>
    <property type="evidence" value="ECO:0007669"/>
    <property type="project" value="InterPro"/>
</dbReference>
<dbReference type="SUPFAM" id="SSF50249">
    <property type="entry name" value="Nucleic acid-binding proteins"/>
    <property type="match status" value="1"/>
</dbReference>
<dbReference type="PANTHER" id="PTHR23355">
    <property type="entry name" value="RIBONUCLEASE"/>
    <property type="match status" value="1"/>
</dbReference>
<accession>A0A511YUP8</accession>
<comment type="caution">
    <text evidence="2">The sequence shown here is derived from an EMBL/GenBank/DDBJ whole genome shotgun (WGS) entry which is preliminary data.</text>
</comment>
<dbReference type="Proteomes" id="UP000321484">
    <property type="component" value="Unassembled WGS sequence"/>
</dbReference>
<dbReference type="OrthoDB" id="5800376at2"/>
<evidence type="ECO:0000259" key="1">
    <source>
        <dbReference type="SMART" id="SM00955"/>
    </source>
</evidence>
<dbReference type="GO" id="GO:0006402">
    <property type="term" value="P:mRNA catabolic process"/>
    <property type="evidence" value="ECO:0007669"/>
    <property type="project" value="TreeGrafter"/>
</dbReference>
<dbReference type="InterPro" id="IPR001900">
    <property type="entry name" value="RNase_II/R"/>
</dbReference>
<gene>
    <name evidence="2" type="ORF">AFE02nite_06550</name>
</gene>
<dbReference type="PANTHER" id="PTHR23355:SF9">
    <property type="entry name" value="DIS3-LIKE EXONUCLEASE 2"/>
    <property type="match status" value="1"/>
</dbReference>
<dbReference type="InterPro" id="IPR012340">
    <property type="entry name" value="NA-bd_OB-fold"/>
</dbReference>
<dbReference type="InterPro" id="IPR040596">
    <property type="entry name" value="RNase_II_C_S1"/>
</dbReference>
<dbReference type="InterPro" id="IPR050180">
    <property type="entry name" value="RNR_Ribonuclease"/>
</dbReference>
<organism evidence="2 3">
    <name type="scientific">Actinotalea fermentans</name>
    <dbReference type="NCBI Taxonomy" id="43671"/>
    <lineage>
        <taxon>Bacteria</taxon>
        <taxon>Bacillati</taxon>
        <taxon>Actinomycetota</taxon>
        <taxon>Actinomycetes</taxon>
        <taxon>Micrococcales</taxon>
        <taxon>Cellulomonadaceae</taxon>
        <taxon>Actinotalea</taxon>
    </lineage>
</organism>
<name>A0A511YUP8_9CELL</name>
<dbReference type="Pfam" id="PF18614">
    <property type="entry name" value="RNase_II_C_S1"/>
    <property type="match status" value="1"/>
</dbReference>